<comment type="caution">
    <text evidence="2">The sequence shown here is derived from an EMBL/GenBank/DDBJ whole genome shotgun (WGS) entry which is preliminary data.</text>
</comment>
<dbReference type="EMBL" id="ANOG01000896">
    <property type="protein sequence ID" value="EMI16899.1"/>
    <property type="molecule type" value="Genomic_DNA"/>
</dbReference>
<reference evidence="2 3" key="1">
    <citation type="journal article" date="2013" name="Mar. Genomics">
        <title>Expression of sulfatases in Rhodopirellula baltica and the diversity of sulfatases in the genus Rhodopirellula.</title>
        <authorList>
            <person name="Wegner C.E."/>
            <person name="Richter-Heitmann T."/>
            <person name="Klindworth A."/>
            <person name="Klockow C."/>
            <person name="Richter M."/>
            <person name="Achstetter T."/>
            <person name="Glockner F.O."/>
            <person name="Harder J."/>
        </authorList>
    </citation>
    <scope>NUCLEOTIDE SEQUENCE [LARGE SCALE GENOMIC DNA]</scope>
    <source>
        <strain evidence="2 3">SM1</strain>
    </source>
</reference>
<feature type="region of interest" description="Disordered" evidence="1">
    <location>
        <begin position="1"/>
        <end position="34"/>
    </location>
</feature>
<gene>
    <name evidence="2" type="ORF">RMSM_06179</name>
</gene>
<dbReference type="AlphaFoldDB" id="M5RSG3"/>
<evidence type="ECO:0000313" key="2">
    <source>
        <dbReference type="EMBL" id="EMI16899.1"/>
    </source>
</evidence>
<protein>
    <submittedName>
        <fullName evidence="2">Uncharacterized protein</fullName>
    </submittedName>
</protein>
<accession>M5RSG3</accession>
<organism evidence="2 3">
    <name type="scientific">Rhodopirellula maiorica SM1</name>
    <dbReference type="NCBI Taxonomy" id="1265738"/>
    <lineage>
        <taxon>Bacteria</taxon>
        <taxon>Pseudomonadati</taxon>
        <taxon>Planctomycetota</taxon>
        <taxon>Planctomycetia</taxon>
        <taxon>Pirellulales</taxon>
        <taxon>Pirellulaceae</taxon>
        <taxon>Novipirellula</taxon>
    </lineage>
</organism>
<dbReference type="Proteomes" id="UP000011991">
    <property type="component" value="Unassembled WGS sequence"/>
</dbReference>
<evidence type="ECO:0000256" key="1">
    <source>
        <dbReference type="SAM" id="MobiDB-lite"/>
    </source>
</evidence>
<proteinExistence type="predicted"/>
<sequence length="53" mass="5963">MYVHAIHFRSGTHQSSYHSNGKAGNSGESHYSNNSHWVQKSIALSSQRRLNHA</sequence>
<evidence type="ECO:0000313" key="3">
    <source>
        <dbReference type="Proteomes" id="UP000011991"/>
    </source>
</evidence>
<name>M5RSG3_9BACT</name>
<keyword evidence="3" id="KW-1185">Reference proteome</keyword>
<feature type="compositionally biased region" description="Polar residues" evidence="1">
    <location>
        <begin position="11"/>
        <end position="34"/>
    </location>
</feature>